<evidence type="ECO:0008006" key="5">
    <source>
        <dbReference type="Google" id="ProtNLM"/>
    </source>
</evidence>
<feature type="transmembrane region" description="Helical" evidence="2">
    <location>
        <begin position="269"/>
        <end position="291"/>
    </location>
</feature>
<keyword evidence="4" id="KW-1185">Reference proteome</keyword>
<evidence type="ECO:0000313" key="4">
    <source>
        <dbReference type="Proteomes" id="UP000222106"/>
    </source>
</evidence>
<dbReference type="Proteomes" id="UP000222106">
    <property type="component" value="Unassembled WGS sequence"/>
</dbReference>
<accession>A0A2A9F2F0</accession>
<comment type="caution">
    <text evidence="3">The sequence shown here is derived from an EMBL/GenBank/DDBJ whole genome shotgun (WGS) entry which is preliminary data.</text>
</comment>
<feature type="compositionally biased region" description="Low complexity" evidence="1">
    <location>
        <begin position="462"/>
        <end position="480"/>
    </location>
</feature>
<feature type="transmembrane region" description="Helical" evidence="2">
    <location>
        <begin position="323"/>
        <end position="346"/>
    </location>
</feature>
<feature type="transmembrane region" description="Helical" evidence="2">
    <location>
        <begin position="122"/>
        <end position="145"/>
    </location>
</feature>
<gene>
    <name evidence="3" type="ORF">ATJ97_0227</name>
</gene>
<evidence type="ECO:0000256" key="2">
    <source>
        <dbReference type="SAM" id="Phobius"/>
    </source>
</evidence>
<evidence type="ECO:0000313" key="3">
    <source>
        <dbReference type="EMBL" id="PFG44951.1"/>
    </source>
</evidence>
<keyword evidence="2" id="KW-0812">Transmembrane</keyword>
<dbReference type="AlphaFoldDB" id="A0A2A9F2F0"/>
<feature type="compositionally biased region" description="Low complexity" evidence="1">
    <location>
        <begin position="428"/>
        <end position="452"/>
    </location>
</feature>
<protein>
    <recommendedName>
        <fullName evidence="5">TrbL/VirB6 plasmid conjugal transfer protein</fullName>
    </recommendedName>
</protein>
<evidence type="ECO:0000256" key="1">
    <source>
        <dbReference type="SAM" id="MobiDB-lite"/>
    </source>
</evidence>
<sequence length="546" mass="52051">MATGEESCGRIDFGCKVGDAIGGAAGSVIGDATDNLADQVMEAFASVIASLGTLWVNVGTPNLVNTGGASALDGASAPGVRELTTVLGYVTWVSLAVAIIALMILGALIATRIRTGEGIASLGKVGLILGGVALVGGAGSIVSALLPNGPVGVSGTVEFLQSSLWPYMLIAAALSVVVGGARMFWESRAEPGKDLLRSLLTLAVVGGAGVTVVALLVTAADRFSVWVINNSLACDVTAANGACFEENVGALLGLGTTAGVPGQPSLGSVLVIIFGLIAIFASVVQIVLMVARSGMLVILAGILPLAAAATNTEMGRSWFRKCIGWLVAFILYKPAAAVVYAAAFQLTGTDVFADDGSGILAVVTGLMLMVLALFAMPALMRFVTPMVSSLAAGGGGAAVAAGTMAAIPTGAAAVGRLATGAGGGGAAAASNAAPQSSSHNTNTSTGTATSGPSGAGQGGSKGIAPAPTGAPAAGGTQAASAGGGATTGAAAGGSTAAGGATATGAGAAAGPAGAAVAAGLQAGQAASSAAKNTADQVTGDGPSGSN</sequence>
<feature type="transmembrane region" description="Helical" evidence="2">
    <location>
        <begin position="358"/>
        <end position="379"/>
    </location>
</feature>
<keyword evidence="2" id="KW-1133">Transmembrane helix</keyword>
<feature type="transmembrane region" description="Helical" evidence="2">
    <location>
        <begin position="89"/>
        <end position="110"/>
    </location>
</feature>
<organism evidence="3 4">
    <name type="scientific">Georgenia soli</name>
    <dbReference type="NCBI Taxonomy" id="638953"/>
    <lineage>
        <taxon>Bacteria</taxon>
        <taxon>Bacillati</taxon>
        <taxon>Actinomycetota</taxon>
        <taxon>Actinomycetes</taxon>
        <taxon>Micrococcales</taxon>
        <taxon>Bogoriellaceae</taxon>
        <taxon>Georgenia</taxon>
    </lineage>
</organism>
<keyword evidence="2" id="KW-0472">Membrane</keyword>
<dbReference type="OrthoDB" id="3694109at2"/>
<feature type="region of interest" description="Disordered" evidence="1">
    <location>
        <begin position="428"/>
        <end position="546"/>
    </location>
</feature>
<feature type="transmembrane region" description="Helical" evidence="2">
    <location>
        <begin position="165"/>
        <end position="185"/>
    </location>
</feature>
<dbReference type="InterPro" id="IPR045782">
    <property type="entry name" value="TrbL_3"/>
</dbReference>
<proteinExistence type="predicted"/>
<name>A0A2A9F2F0_9MICO</name>
<dbReference type="RefSeq" id="WP_143426837.1">
    <property type="nucleotide sequence ID" value="NZ_PDJI01000003.1"/>
</dbReference>
<feature type="compositionally biased region" description="Low complexity" evidence="1">
    <location>
        <begin position="487"/>
        <end position="530"/>
    </location>
</feature>
<feature type="transmembrane region" description="Helical" evidence="2">
    <location>
        <begin position="197"/>
        <end position="220"/>
    </location>
</feature>
<dbReference type="Pfam" id="PF19590">
    <property type="entry name" value="TrbL_3"/>
    <property type="match status" value="1"/>
</dbReference>
<dbReference type="EMBL" id="PDJI01000003">
    <property type="protein sequence ID" value="PFG44951.1"/>
    <property type="molecule type" value="Genomic_DNA"/>
</dbReference>
<reference evidence="3 4" key="1">
    <citation type="submission" date="2017-10" db="EMBL/GenBank/DDBJ databases">
        <title>Sequencing the genomes of 1000 actinobacteria strains.</title>
        <authorList>
            <person name="Klenk H.-P."/>
        </authorList>
    </citation>
    <scope>NUCLEOTIDE SEQUENCE [LARGE SCALE GENOMIC DNA]</scope>
    <source>
        <strain evidence="3 4">DSM 21838</strain>
    </source>
</reference>